<evidence type="ECO:0000313" key="5">
    <source>
        <dbReference type="Proteomes" id="UP000053319"/>
    </source>
</evidence>
<reference evidence="4 5" key="1">
    <citation type="journal article" date="2012" name="Science">
        <title>The Paleozoic origin of enzymatic lignin decomposition reconstructed from 31 fungal genomes.</title>
        <authorList>
            <person name="Floudas D."/>
            <person name="Binder M."/>
            <person name="Riley R."/>
            <person name="Barry K."/>
            <person name="Blanchette R.A."/>
            <person name="Henrissat B."/>
            <person name="Martinez A.T."/>
            <person name="Otillar R."/>
            <person name="Spatafora J.W."/>
            <person name="Yadav J.S."/>
            <person name="Aerts A."/>
            <person name="Benoit I."/>
            <person name="Boyd A."/>
            <person name="Carlson A."/>
            <person name="Copeland A."/>
            <person name="Coutinho P.M."/>
            <person name="de Vries R.P."/>
            <person name="Ferreira P."/>
            <person name="Findley K."/>
            <person name="Foster B."/>
            <person name="Gaskell J."/>
            <person name="Glotzer D."/>
            <person name="Gorecki P."/>
            <person name="Heitman J."/>
            <person name="Hesse C."/>
            <person name="Hori C."/>
            <person name="Igarashi K."/>
            <person name="Jurgens J.A."/>
            <person name="Kallen N."/>
            <person name="Kersten P."/>
            <person name="Kohler A."/>
            <person name="Kuees U."/>
            <person name="Kumar T.K.A."/>
            <person name="Kuo A."/>
            <person name="LaButti K."/>
            <person name="Larrondo L.F."/>
            <person name="Lindquist E."/>
            <person name="Ling A."/>
            <person name="Lombard V."/>
            <person name="Lucas S."/>
            <person name="Lundell T."/>
            <person name="Martin R."/>
            <person name="McLaughlin D.J."/>
            <person name="Morgenstern I."/>
            <person name="Morin E."/>
            <person name="Murat C."/>
            <person name="Nagy L.G."/>
            <person name="Nolan M."/>
            <person name="Ohm R.A."/>
            <person name="Patyshakuliyeva A."/>
            <person name="Rokas A."/>
            <person name="Ruiz-Duenas F.J."/>
            <person name="Sabat G."/>
            <person name="Salamov A."/>
            <person name="Samejima M."/>
            <person name="Schmutz J."/>
            <person name="Slot J.C."/>
            <person name="St John F."/>
            <person name="Stenlid J."/>
            <person name="Sun H."/>
            <person name="Sun S."/>
            <person name="Syed K."/>
            <person name="Tsang A."/>
            <person name="Wiebenga A."/>
            <person name="Young D."/>
            <person name="Pisabarro A."/>
            <person name="Eastwood D.C."/>
            <person name="Martin F."/>
            <person name="Cullen D."/>
            <person name="Grigoriev I.V."/>
            <person name="Hibbett D.S."/>
        </authorList>
    </citation>
    <scope>NUCLEOTIDE SEQUENCE [LARGE SCALE GENOMIC DNA]</scope>
    <source>
        <strain evidence="4 5">LYAD-421 SS1</strain>
    </source>
</reference>
<accession>R7SJG5</accession>
<feature type="compositionally biased region" description="Low complexity" evidence="1">
    <location>
        <begin position="60"/>
        <end position="97"/>
    </location>
</feature>
<dbReference type="PANTHER" id="PTHR40124">
    <property type="match status" value="1"/>
</dbReference>
<dbReference type="RefSeq" id="XP_007370957.1">
    <property type="nucleotide sequence ID" value="XM_007370895.1"/>
</dbReference>
<dbReference type="HOGENOM" id="CLU_049744_1_0_1"/>
<dbReference type="PANTHER" id="PTHR40124:SF1">
    <property type="entry name" value="DISAGGREGATASE RELATED REPEAT PROTEIN"/>
    <property type="match status" value="1"/>
</dbReference>
<evidence type="ECO:0000259" key="3">
    <source>
        <dbReference type="Pfam" id="PF21294"/>
    </source>
</evidence>
<evidence type="ECO:0000256" key="2">
    <source>
        <dbReference type="SAM" id="SignalP"/>
    </source>
</evidence>
<dbReference type="InterPro" id="IPR048958">
    <property type="entry name" value="Polysacc_lyase_14"/>
</dbReference>
<evidence type="ECO:0000313" key="4">
    <source>
        <dbReference type="EMBL" id="EJF56284.1"/>
    </source>
</evidence>
<dbReference type="OrthoDB" id="3337916at2759"/>
<dbReference type="EMBL" id="JH719476">
    <property type="protein sequence ID" value="EJF56284.1"/>
    <property type="molecule type" value="Genomic_DNA"/>
</dbReference>
<organism evidence="4 5">
    <name type="scientific">Dichomitus squalens (strain LYAD-421)</name>
    <name type="common">Western red white-rot fungus</name>
    <dbReference type="NCBI Taxonomy" id="732165"/>
    <lineage>
        <taxon>Eukaryota</taxon>
        <taxon>Fungi</taxon>
        <taxon>Dikarya</taxon>
        <taxon>Basidiomycota</taxon>
        <taxon>Agaricomycotina</taxon>
        <taxon>Agaricomycetes</taxon>
        <taxon>Polyporales</taxon>
        <taxon>Polyporaceae</taxon>
        <taxon>Dichomitus</taxon>
    </lineage>
</organism>
<sequence length="377" mass="40060">MYAFRTLLAVFAFSLLSVSAAPAHHRRRTCKAPSVSASVATSTSVSSAVSTSTAVASTSTHLTSSKASSTHASGSTVKSSSSSHHSTSSSAQPSATANAGPTSLLKKLFPVSHSASWTTSTASDAALPLDDGTLGVEKLLSELSHNYVTAPDGKKSMQAHYPEGSYTYDHDPQGGLSFYATGPSQFDLDNAKEVTFSYSVYFDEGFDWNKGGKLPGVFGGNSFDIAASCSGGRRDDRCFSARFMWRTDGKGEMYTYLPPDFSANKAVCNVAPESDCNDTYGASVGRGSFYFKAGARTTIGQRVRLNDVGQENGEIELFVEGKSIWTVSGLVLRSSSAGKFQGIQMQTFFGGHDSSWASPKSQNTYFSDFSMAITDTF</sequence>
<protein>
    <recommendedName>
        <fullName evidence="3">Polysaccharide lyase 14 domain-containing protein</fullName>
    </recommendedName>
</protein>
<dbReference type="GeneID" id="18845040"/>
<proteinExistence type="predicted"/>
<feature type="signal peptide" evidence="2">
    <location>
        <begin position="1"/>
        <end position="20"/>
    </location>
</feature>
<dbReference type="AlphaFoldDB" id="R7SJG5"/>
<keyword evidence="2" id="KW-0732">Signal</keyword>
<dbReference type="KEGG" id="dsq:DICSQDRAFT_93774"/>
<dbReference type="Gene3D" id="2.60.120.200">
    <property type="match status" value="1"/>
</dbReference>
<feature type="domain" description="Polysaccharide lyase 14" evidence="3">
    <location>
        <begin position="152"/>
        <end position="369"/>
    </location>
</feature>
<evidence type="ECO:0000256" key="1">
    <source>
        <dbReference type="SAM" id="MobiDB-lite"/>
    </source>
</evidence>
<dbReference type="OMA" id="SMQAHYP"/>
<feature type="chain" id="PRO_5004455810" description="Polysaccharide lyase 14 domain-containing protein" evidence="2">
    <location>
        <begin position="21"/>
        <end position="377"/>
    </location>
</feature>
<dbReference type="Proteomes" id="UP000053319">
    <property type="component" value="Unassembled WGS sequence"/>
</dbReference>
<dbReference type="Pfam" id="PF21294">
    <property type="entry name" value="Polysacc_lyase_14"/>
    <property type="match status" value="1"/>
</dbReference>
<name>R7SJG5_DICSQ</name>
<feature type="region of interest" description="Disordered" evidence="1">
    <location>
        <begin position="60"/>
        <end position="99"/>
    </location>
</feature>
<gene>
    <name evidence="4" type="ORF">DICSQDRAFT_93774</name>
</gene>